<dbReference type="InterPro" id="IPR007863">
    <property type="entry name" value="Peptidase_M16_C"/>
</dbReference>
<dbReference type="Proteomes" id="UP000254476">
    <property type="component" value="Unassembled WGS sequence"/>
</dbReference>
<dbReference type="EMBL" id="UGOB01000001">
    <property type="protein sequence ID" value="STX41632.1"/>
    <property type="molecule type" value="Genomic_DNA"/>
</dbReference>
<dbReference type="PANTHER" id="PTHR11851">
    <property type="entry name" value="METALLOPROTEASE"/>
    <property type="match status" value="1"/>
</dbReference>
<keyword evidence="1" id="KW-0732">Signal</keyword>
<reference evidence="4 6" key="1">
    <citation type="submission" date="2015-11" db="EMBL/GenBank/DDBJ databases">
        <title>Genomic analysis of 38 Legionella species identifies large and diverse effector repertoires.</title>
        <authorList>
            <person name="Burstein D."/>
            <person name="Amaro F."/>
            <person name="Zusman T."/>
            <person name="Lifshitz Z."/>
            <person name="Cohen O."/>
            <person name="Gilbert J.A."/>
            <person name="Pupko T."/>
            <person name="Shuman H.A."/>
            <person name="Segal G."/>
        </authorList>
    </citation>
    <scope>NUCLEOTIDE SEQUENCE [LARGE SCALE GENOMIC DNA]</scope>
    <source>
        <strain evidence="4 6">Lyon 8420412</strain>
    </source>
</reference>
<dbReference type="OrthoDB" id="9811314at2"/>
<feature type="domain" description="Peptidase M16 C-terminal" evidence="3">
    <location>
        <begin position="191"/>
        <end position="366"/>
    </location>
</feature>
<dbReference type="Pfam" id="PF00675">
    <property type="entry name" value="Peptidase_M16"/>
    <property type="match status" value="1"/>
</dbReference>
<dbReference type="RefSeq" id="WP_058497877.1">
    <property type="nucleotide sequence ID" value="NZ_CAAAHW010000008.1"/>
</dbReference>
<evidence type="ECO:0000313" key="5">
    <source>
        <dbReference type="EMBL" id="STX41632.1"/>
    </source>
</evidence>
<keyword evidence="5" id="KW-0378">Hydrolase</keyword>
<sequence>MRIFSACIMALMIGLSQTTTANIFKTEKWNTQNGVQVIFYQAKEVPMLDISLAFAAGSANDGSQYGLAALTSQMMNQGNSGQEATTIAETLADTGAQYHVEVNRDMAVLHLKTLVSKNQLMQASKTFTQIINHPDFPDEAFLREKKQLLLAIEQRQESPEEVANLNFFKALYQHHPYAHSINGTAETVKAINKSQVIEFYKRYYVGSNAVLVMVGAITSETAHQLADQLTQELPKGQPAPAIPKAQQLTQAETINIPFPSSQTIIRLGQVGIDHHNPNYFPLIVGNYILGGGLLVSRLAIEIREKRGLTYGIDSQFVPMPGEGPFLISSSTKNQQTKNSLAIIQKVLNDYINDGPSNEEMNAAKQYLTGSFPLSLSGNHNIANILLRMAFYHLPDDFLDNYTARINSVTSEQVKEAFKKQINPKKLLLITVGQS</sequence>
<proteinExistence type="predicted"/>
<dbReference type="STRING" id="45066.Lgra_0673"/>
<keyword evidence="6" id="KW-1185">Reference proteome</keyword>
<dbReference type="Proteomes" id="UP000054691">
    <property type="component" value="Unassembled WGS sequence"/>
</dbReference>
<evidence type="ECO:0000259" key="2">
    <source>
        <dbReference type="Pfam" id="PF00675"/>
    </source>
</evidence>
<evidence type="ECO:0000313" key="7">
    <source>
        <dbReference type="Proteomes" id="UP000254476"/>
    </source>
</evidence>
<dbReference type="Pfam" id="PF05193">
    <property type="entry name" value="Peptidase_M16_C"/>
    <property type="match status" value="1"/>
</dbReference>
<feature type="chain" id="PRO_5016722455" evidence="1">
    <location>
        <begin position="22"/>
        <end position="434"/>
    </location>
</feature>
<dbReference type="AlphaFoldDB" id="A0A378J1L3"/>
<keyword evidence="5" id="KW-0645">Protease</keyword>
<dbReference type="GO" id="GO:0006508">
    <property type="term" value="P:proteolysis"/>
    <property type="evidence" value="ECO:0007669"/>
    <property type="project" value="UniProtKB-KW"/>
</dbReference>
<dbReference type="PANTHER" id="PTHR11851:SF224">
    <property type="entry name" value="PROCESSING PROTEASE"/>
    <property type="match status" value="1"/>
</dbReference>
<evidence type="ECO:0000313" key="4">
    <source>
        <dbReference type="EMBL" id="KTD14642.1"/>
    </source>
</evidence>
<dbReference type="SUPFAM" id="SSF63411">
    <property type="entry name" value="LuxS/MPP-like metallohydrolase"/>
    <property type="match status" value="2"/>
</dbReference>
<reference evidence="5 7" key="2">
    <citation type="submission" date="2018-06" db="EMBL/GenBank/DDBJ databases">
        <authorList>
            <consortium name="Pathogen Informatics"/>
            <person name="Doyle S."/>
        </authorList>
    </citation>
    <scope>NUCLEOTIDE SEQUENCE [LARGE SCALE GENOMIC DNA]</scope>
    <source>
        <strain evidence="5 7">NCTC12388</strain>
    </source>
</reference>
<feature type="signal peptide" evidence="1">
    <location>
        <begin position="1"/>
        <end position="21"/>
    </location>
</feature>
<dbReference type="GO" id="GO:0046872">
    <property type="term" value="F:metal ion binding"/>
    <property type="evidence" value="ECO:0007669"/>
    <property type="project" value="InterPro"/>
</dbReference>
<dbReference type="InterPro" id="IPR011249">
    <property type="entry name" value="Metalloenz_LuxS/M16"/>
</dbReference>
<dbReference type="InterPro" id="IPR011765">
    <property type="entry name" value="Pept_M16_N"/>
</dbReference>
<gene>
    <name evidence="4" type="ORF">Lgra_0673</name>
    <name evidence="5" type="ORF">NCTC12388_00333</name>
</gene>
<evidence type="ECO:0000313" key="6">
    <source>
        <dbReference type="Proteomes" id="UP000054691"/>
    </source>
</evidence>
<feature type="domain" description="Peptidase M16 N-terminal" evidence="2">
    <location>
        <begin position="48"/>
        <end position="184"/>
    </location>
</feature>
<dbReference type="Gene3D" id="3.30.830.10">
    <property type="entry name" value="Metalloenzyme, LuxS/M16 peptidase-like"/>
    <property type="match status" value="2"/>
</dbReference>
<evidence type="ECO:0000259" key="3">
    <source>
        <dbReference type="Pfam" id="PF05193"/>
    </source>
</evidence>
<name>A0A378J1L3_9GAMM</name>
<protein>
    <submittedName>
        <fullName evidence="5">Zinc protease</fullName>
    </submittedName>
</protein>
<dbReference type="EMBL" id="LNYE01000006">
    <property type="protein sequence ID" value="KTD14642.1"/>
    <property type="molecule type" value="Genomic_DNA"/>
</dbReference>
<accession>A0A378J1L3</accession>
<organism evidence="5 7">
    <name type="scientific">Legionella gratiana</name>
    <dbReference type="NCBI Taxonomy" id="45066"/>
    <lineage>
        <taxon>Bacteria</taxon>
        <taxon>Pseudomonadati</taxon>
        <taxon>Pseudomonadota</taxon>
        <taxon>Gammaproteobacteria</taxon>
        <taxon>Legionellales</taxon>
        <taxon>Legionellaceae</taxon>
        <taxon>Legionella</taxon>
    </lineage>
</organism>
<dbReference type="InterPro" id="IPR050361">
    <property type="entry name" value="MPP/UQCRC_Complex"/>
</dbReference>
<dbReference type="GO" id="GO:0008233">
    <property type="term" value="F:peptidase activity"/>
    <property type="evidence" value="ECO:0007669"/>
    <property type="project" value="UniProtKB-KW"/>
</dbReference>
<evidence type="ECO:0000256" key="1">
    <source>
        <dbReference type="SAM" id="SignalP"/>
    </source>
</evidence>